<comment type="caution">
    <text evidence="1">The sequence shown here is derived from an EMBL/GenBank/DDBJ whole genome shotgun (WGS) entry which is preliminary data.</text>
</comment>
<evidence type="ECO:0000313" key="2">
    <source>
        <dbReference type="Proteomes" id="UP000193922"/>
    </source>
</evidence>
<reference evidence="1 2" key="1">
    <citation type="submission" date="2016-07" db="EMBL/GenBank/DDBJ databases">
        <title>Pervasive Adenine N6-methylation of Active Genes in Fungi.</title>
        <authorList>
            <consortium name="DOE Joint Genome Institute"/>
            <person name="Mondo S.J."/>
            <person name="Dannebaum R.O."/>
            <person name="Kuo R.C."/>
            <person name="Labutti K."/>
            <person name="Haridas S."/>
            <person name="Kuo A."/>
            <person name="Salamov A."/>
            <person name="Ahrendt S.R."/>
            <person name="Lipzen A."/>
            <person name="Sullivan W."/>
            <person name="Andreopoulos W.B."/>
            <person name="Clum A."/>
            <person name="Lindquist E."/>
            <person name="Daum C."/>
            <person name="Ramamoorthy G.K."/>
            <person name="Gryganskyi A."/>
            <person name="Culley D."/>
            <person name="Magnuson J.K."/>
            <person name="James T.Y."/>
            <person name="O'Malley M.A."/>
            <person name="Stajich J.E."/>
            <person name="Spatafora J.W."/>
            <person name="Visel A."/>
            <person name="Grigoriev I.V."/>
        </authorList>
    </citation>
    <scope>NUCLEOTIDE SEQUENCE [LARGE SCALE GENOMIC DNA]</scope>
    <source>
        <strain evidence="1 2">ATCC 12442</strain>
    </source>
</reference>
<feature type="non-terminal residue" evidence="1">
    <location>
        <position position="166"/>
    </location>
</feature>
<name>A0A1Y1WCX5_9FUNG</name>
<sequence>MHKQHISNHLLHARRIGNIAWSGKVLVTSCIISVRSSWSRWYFCHGTVFVQRQRVHPLPVDIFPFCRQFAWVDYVFGPQLRCSFAARGPLPLSTPVGTRQRQSSLLAVCQDRHATARTAKGVGSSRVTCGGSRLTATSAASGLPSPLSACPFGPKFEEEKSTSKMK</sequence>
<dbReference type="GeneID" id="63807649"/>
<gene>
    <name evidence="1" type="ORF">DL89DRAFT_313062</name>
</gene>
<proteinExistence type="predicted"/>
<organism evidence="1 2">
    <name type="scientific">Linderina pennispora</name>
    <dbReference type="NCBI Taxonomy" id="61395"/>
    <lineage>
        <taxon>Eukaryota</taxon>
        <taxon>Fungi</taxon>
        <taxon>Fungi incertae sedis</taxon>
        <taxon>Zoopagomycota</taxon>
        <taxon>Kickxellomycotina</taxon>
        <taxon>Kickxellomycetes</taxon>
        <taxon>Kickxellales</taxon>
        <taxon>Kickxellaceae</taxon>
        <taxon>Linderina</taxon>
    </lineage>
</organism>
<dbReference type="AlphaFoldDB" id="A0A1Y1WCX5"/>
<evidence type="ECO:0000313" key="1">
    <source>
        <dbReference type="EMBL" id="ORX71086.1"/>
    </source>
</evidence>
<dbReference type="RefSeq" id="XP_040744601.1">
    <property type="nucleotide sequence ID" value="XM_040891001.1"/>
</dbReference>
<dbReference type="EMBL" id="MCFD01000004">
    <property type="protein sequence ID" value="ORX71086.1"/>
    <property type="molecule type" value="Genomic_DNA"/>
</dbReference>
<accession>A0A1Y1WCX5</accession>
<keyword evidence="2" id="KW-1185">Reference proteome</keyword>
<protein>
    <submittedName>
        <fullName evidence="1">Uncharacterized protein</fullName>
    </submittedName>
</protein>
<dbReference type="Proteomes" id="UP000193922">
    <property type="component" value="Unassembled WGS sequence"/>
</dbReference>